<organism evidence="2 3">
    <name type="scientific">Penicillium argentinense</name>
    <dbReference type="NCBI Taxonomy" id="1131581"/>
    <lineage>
        <taxon>Eukaryota</taxon>
        <taxon>Fungi</taxon>
        <taxon>Dikarya</taxon>
        <taxon>Ascomycota</taxon>
        <taxon>Pezizomycotina</taxon>
        <taxon>Eurotiomycetes</taxon>
        <taxon>Eurotiomycetidae</taxon>
        <taxon>Eurotiales</taxon>
        <taxon>Aspergillaceae</taxon>
        <taxon>Penicillium</taxon>
    </lineage>
</organism>
<dbReference type="EMBL" id="JAPQKI010000004">
    <property type="protein sequence ID" value="KAJ5103778.1"/>
    <property type="molecule type" value="Genomic_DNA"/>
</dbReference>
<reference evidence="2" key="1">
    <citation type="submission" date="2022-11" db="EMBL/GenBank/DDBJ databases">
        <authorList>
            <person name="Petersen C."/>
        </authorList>
    </citation>
    <scope>NUCLEOTIDE SEQUENCE</scope>
    <source>
        <strain evidence="2">IBT 30761</strain>
    </source>
</reference>
<evidence type="ECO:0000313" key="2">
    <source>
        <dbReference type="EMBL" id="KAJ5103778.1"/>
    </source>
</evidence>
<evidence type="ECO:0000256" key="1">
    <source>
        <dbReference type="SAM" id="MobiDB-lite"/>
    </source>
</evidence>
<gene>
    <name evidence="2" type="ORF">N7532_004307</name>
</gene>
<name>A0A9W9FP48_9EURO</name>
<sequence>MEDRVAAGANFLEIDSPSHPERAWRGWKFPAPETKRAGLVHEHRYQQKPCTAHGKGGSKSPAGSGNYLGPWDYPNEEFRGDRTEQFVGAAGNLPKEKALEEH</sequence>
<dbReference type="AlphaFoldDB" id="A0A9W9FP48"/>
<accession>A0A9W9FP48</accession>
<feature type="region of interest" description="Disordered" evidence="1">
    <location>
        <begin position="48"/>
        <end position="75"/>
    </location>
</feature>
<proteinExistence type="predicted"/>
<dbReference type="RefSeq" id="XP_056477158.1">
    <property type="nucleotide sequence ID" value="XM_056616801.1"/>
</dbReference>
<dbReference type="Proteomes" id="UP001149074">
    <property type="component" value="Unassembled WGS sequence"/>
</dbReference>
<reference evidence="2" key="2">
    <citation type="journal article" date="2023" name="IMA Fungus">
        <title>Comparative genomic study of the Penicillium genus elucidates a diverse pangenome and 15 lateral gene transfer events.</title>
        <authorList>
            <person name="Petersen C."/>
            <person name="Sorensen T."/>
            <person name="Nielsen M.R."/>
            <person name="Sondergaard T.E."/>
            <person name="Sorensen J.L."/>
            <person name="Fitzpatrick D.A."/>
            <person name="Frisvad J.C."/>
            <person name="Nielsen K.L."/>
        </authorList>
    </citation>
    <scope>NUCLEOTIDE SEQUENCE</scope>
    <source>
        <strain evidence="2">IBT 30761</strain>
    </source>
</reference>
<comment type="caution">
    <text evidence="2">The sequence shown here is derived from an EMBL/GenBank/DDBJ whole genome shotgun (WGS) entry which is preliminary data.</text>
</comment>
<protein>
    <submittedName>
        <fullName evidence="2">Uncharacterized protein</fullName>
    </submittedName>
</protein>
<keyword evidence="3" id="KW-1185">Reference proteome</keyword>
<dbReference type="GeneID" id="81355780"/>
<evidence type="ECO:0000313" key="3">
    <source>
        <dbReference type="Proteomes" id="UP001149074"/>
    </source>
</evidence>